<keyword evidence="3" id="KW-1185">Reference proteome</keyword>
<organism evidence="3 4">
    <name type="scientific">Strongyloides venezuelensis</name>
    <name type="common">Threadworm</name>
    <dbReference type="NCBI Taxonomy" id="75913"/>
    <lineage>
        <taxon>Eukaryota</taxon>
        <taxon>Metazoa</taxon>
        <taxon>Ecdysozoa</taxon>
        <taxon>Nematoda</taxon>
        <taxon>Chromadorea</taxon>
        <taxon>Rhabditida</taxon>
        <taxon>Tylenchina</taxon>
        <taxon>Panagrolaimomorpha</taxon>
        <taxon>Strongyloidoidea</taxon>
        <taxon>Strongyloididae</taxon>
        <taxon>Strongyloides</taxon>
    </lineage>
</organism>
<dbReference type="PANTHER" id="PTHR21206:SF0">
    <property type="entry name" value="DNA REPLICATION COMPLEX GINS PROTEIN SLD5"/>
    <property type="match status" value="1"/>
</dbReference>
<dbReference type="PANTHER" id="PTHR21206">
    <property type="entry name" value="SLD5 PROTEIN"/>
    <property type="match status" value="1"/>
</dbReference>
<dbReference type="GO" id="GO:0000811">
    <property type="term" value="C:GINS complex"/>
    <property type="evidence" value="ECO:0007669"/>
    <property type="project" value="UniProtKB-UniRule"/>
</dbReference>
<proteinExistence type="inferred from homology"/>
<evidence type="ECO:0000313" key="3">
    <source>
        <dbReference type="Proteomes" id="UP000035680"/>
    </source>
</evidence>
<evidence type="ECO:0000256" key="1">
    <source>
        <dbReference type="PIRNR" id="PIRNR007764"/>
    </source>
</evidence>
<dbReference type="WBParaSite" id="SVE_0240500.1">
    <property type="protein sequence ID" value="SVE_0240500.1"/>
    <property type="gene ID" value="SVE_0240500"/>
</dbReference>
<keyword evidence="1" id="KW-0539">Nucleus</keyword>
<dbReference type="InterPro" id="IPR038749">
    <property type="entry name" value="Sld5_GINS_A"/>
</dbReference>
<evidence type="ECO:0000313" key="4">
    <source>
        <dbReference type="WBParaSite" id="SVE_0240500.1"/>
    </source>
</evidence>
<name>A0A0K0F0T8_STRVS</name>
<protein>
    <recommendedName>
        <fullName evidence="1">DNA replication complex GINS protein SLD5</fullName>
    </recommendedName>
</protein>
<dbReference type="Proteomes" id="UP000035680">
    <property type="component" value="Unassembled WGS sequence"/>
</dbReference>
<sequence length="243" mass="28584">MENEAESTNDYHYILDTEESQETEDTQEEGVQNEHMTCNEIIETMIKIWHNQLLAPDLLIHRYEVVDAIFEVLEQEKDKIKQMSAEYERKPKPVQFALRKMEILRIQYMIKSYVNKRLQLIEENPLHYLNMDTKLRTEGEEELMDNRERNHCKKFIDLYDTHLESEVLSDLKGPFSSKPVAPKKPECARVIVKVVDESVKHFEIPDYSTPGANLFYDVEVNSIHALPWSVVYDFVNTGTVDLM</sequence>
<dbReference type="GO" id="GO:0006261">
    <property type="term" value="P:DNA-templated DNA replication"/>
    <property type="evidence" value="ECO:0007669"/>
    <property type="project" value="InterPro"/>
</dbReference>
<dbReference type="STRING" id="75913.A0A0K0F0T8"/>
<dbReference type="GO" id="GO:0000727">
    <property type="term" value="P:double-strand break repair via break-induced replication"/>
    <property type="evidence" value="ECO:0007669"/>
    <property type="project" value="TreeGrafter"/>
</dbReference>
<evidence type="ECO:0000256" key="2">
    <source>
        <dbReference type="SAM" id="MobiDB-lite"/>
    </source>
</evidence>
<reference evidence="4" key="2">
    <citation type="submission" date="2015-08" db="UniProtKB">
        <authorList>
            <consortium name="WormBaseParasite"/>
        </authorList>
    </citation>
    <scope>IDENTIFICATION</scope>
</reference>
<dbReference type="CDD" id="cd11711">
    <property type="entry name" value="GINS_A_Sld5"/>
    <property type="match status" value="1"/>
</dbReference>
<dbReference type="Gene3D" id="1.20.58.1030">
    <property type="match status" value="1"/>
</dbReference>
<comment type="similarity">
    <text evidence="1">Belongs to the GINS4/SLD5 family.</text>
</comment>
<dbReference type="InterPro" id="IPR008591">
    <property type="entry name" value="GINS_Sld5"/>
</dbReference>
<dbReference type="PIRSF" id="PIRSF007764">
    <property type="entry name" value="Sld5"/>
    <property type="match status" value="1"/>
</dbReference>
<feature type="region of interest" description="Disordered" evidence="2">
    <location>
        <begin position="1"/>
        <end position="31"/>
    </location>
</feature>
<dbReference type="Gene3D" id="3.40.5.60">
    <property type="match status" value="1"/>
</dbReference>
<comment type="function">
    <text evidence="1">The GINS complex plays an essential role in the initiation of DNA replication.</text>
</comment>
<reference evidence="3" key="1">
    <citation type="submission" date="2014-07" db="EMBL/GenBank/DDBJ databases">
        <authorList>
            <person name="Martin A.A"/>
            <person name="De Silva N."/>
        </authorList>
    </citation>
    <scope>NUCLEOTIDE SEQUENCE</scope>
</reference>
<feature type="compositionally biased region" description="Acidic residues" evidence="2">
    <location>
        <begin position="16"/>
        <end position="28"/>
    </location>
</feature>
<dbReference type="InterPro" id="IPR036224">
    <property type="entry name" value="GINS_bundle-like_dom_sf"/>
</dbReference>
<comment type="subcellular location">
    <subcellularLocation>
        <location evidence="1">Nucleus</location>
    </subcellularLocation>
</comment>
<accession>A0A0K0F0T8</accession>
<keyword evidence="1" id="KW-0235">DNA replication</keyword>
<dbReference type="SUPFAM" id="SSF158573">
    <property type="entry name" value="GINS helical bundle-like"/>
    <property type="match status" value="1"/>
</dbReference>
<dbReference type="AlphaFoldDB" id="A0A0K0F0T8"/>